<keyword evidence="3" id="KW-1185">Reference proteome</keyword>
<protein>
    <submittedName>
        <fullName evidence="2">Uncharacterized protein</fullName>
    </submittedName>
</protein>
<dbReference type="HOGENOM" id="CLU_057751_0_0_1"/>
<feature type="transmembrane region" description="Helical" evidence="1">
    <location>
        <begin position="34"/>
        <end position="55"/>
    </location>
</feature>
<feature type="transmembrane region" description="Helical" evidence="1">
    <location>
        <begin position="6"/>
        <end position="22"/>
    </location>
</feature>
<feature type="transmembrane region" description="Helical" evidence="1">
    <location>
        <begin position="86"/>
        <end position="108"/>
    </location>
</feature>
<reference evidence="2 3" key="1">
    <citation type="submission" date="2014-04" db="EMBL/GenBank/DDBJ databases">
        <authorList>
            <consortium name="DOE Joint Genome Institute"/>
            <person name="Kuo A."/>
            <person name="Ruytinx J."/>
            <person name="Rineau F."/>
            <person name="Colpaert J."/>
            <person name="Kohler A."/>
            <person name="Nagy L.G."/>
            <person name="Floudas D."/>
            <person name="Copeland A."/>
            <person name="Barry K.W."/>
            <person name="Cichocki N."/>
            <person name="Veneault-Fourrey C."/>
            <person name="LaButti K."/>
            <person name="Lindquist E.A."/>
            <person name="Lipzen A."/>
            <person name="Lundell T."/>
            <person name="Morin E."/>
            <person name="Murat C."/>
            <person name="Sun H."/>
            <person name="Tunlid A."/>
            <person name="Henrissat B."/>
            <person name="Grigoriev I.V."/>
            <person name="Hibbett D.S."/>
            <person name="Martin F."/>
            <person name="Nordberg H.P."/>
            <person name="Cantor M.N."/>
            <person name="Hua S.X."/>
        </authorList>
    </citation>
    <scope>NUCLEOTIDE SEQUENCE [LARGE SCALE GENOMIC DNA]</scope>
    <source>
        <strain evidence="2 3">UH-Slu-Lm8-n1</strain>
    </source>
</reference>
<reference evidence="3" key="2">
    <citation type="submission" date="2015-01" db="EMBL/GenBank/DDBJ databases">
        <title>Evolutionary Origins and Diversification of the Mycorrhizal Mutualists.</title>
        <authorList>
            <consortium name="DOE Joint Genome Institute"/>
            <consortium name="Mycorrhizal Genomics Consortium"/>
            <person name="Kohler A."/>
            <person name="Kuo A."/>
            <person name="Nagy L.G."/>
            <person name="Floudas D."/>
            <person name="Copeland A."/>
            <person name="Barry K.W."/>
            <person name="Cichocki N."/>
            <person name="Veneault-Fourrey C."/>
            <person name="LaButti K."/>
            <person name="Lindquist E.A."/>
            <person name="Lipzen A."/>
            <person name="Lundell T."/>
            <person name="Morin E."/>
            <person name="Murat C."/>
            <person name="Riley R."/>
            <person name="Ohm R."/>
            <person name="Sun H."/>
            <person name="Tunlid A."/>
            <person name="Henrissat B."/>
            <person name="Grigoriev I.V."/>
            <person name="Hibbett D.S."/>
            <person name="Martin F."/>
        </authorList>
    </citation>
    <scope>NUCLEOTIDE SEQUENCE [LARGE SCALE GENOMIC DNA]</scope>
    <source>
        <strain evidence="3">UH-Slu-Lm8-n1</strain>
    </source>
</reference>
<dbReference type="OrthoDB" id="2672346at2759"/>
<sequence length="224" mass="24656">MYSTLAWVTVVVNAMLGVIIIARLHAMYQQSRKILAFLVSILLAVTITCGVIAVIGNRDTVGQQLILSGTYQCTFSYKGDVGLLDALAWILYTVWEVLALYLAAWIAVKHFRALRRSLAGWSMEDCFPVLIKAHVVYFASFVAVSCFQLGFLSPKILYLSSIGADVYAGLLEFASIAQMFVLGPRLILSIREYEAKLVTDSDAGIDMPPIVFQEGSDVSNWGDV</sequence>
<evidence type="ECO:0000313" key="2">
    <source>
        <dbReference type="EMBL" id="KIK37140.1"/>
    </source>
</evidence>
<feature type="transmembrane region" description="Helical" evidence="1">
    <location>
        <begin position="156"/>
        <end position="182"/>
    </location>
</feature>
<name>A0A0C9ZIB3_9AGAM</name>
<dbReference type="Proteomes" id="UP000054485">
    <property type="component" value="Unassembled WGS sequence"/>
</dbReference>
<feature type="transmembrane region" description="Helical" evidence="1">
    <location>
        <begin position="129"/>
        <end position="150"/>
    </location>
</feature>
<organism evidence="2 3">
    <name type="scientific">Suillus luteus UH-Slu-Lm8-n1</name>
    <dbReference type="NCBI Taxonomy" id="930992"/>
    <lineage>
        <taxon>Eukaryota</taxon>
        <taxon>Fungi</taxon>
        <taxon>Dikarya</taxon>
        <taxon>Basidiomycota</taxon>
        <taxon>Agaricomycotina</taxon>
        <taxon>Agaricomycetes</taxon>
        <taxon>Agaricomycetidae</taxon>
        <taxon>Boletales</taxon>
        <taxon>Suillineae</taxon>
        <taxon>Suillaceae</taxon>
        <taxon>Suillus</taxon>
    </lineage>
</organism>
<dbReference type="EMBL" id="KN835473">
    <property type="protein sequence ID" value="KIK37140.1"/>
    <property type="molecule type" value="Genomic_DNA"/>
</dbReference>
<keyword evidence="1" id="KW-0472">Membrane</keyword>
<gene>
    <name evidence="2" type="ORF">CY34DRAFT_810636</name>
</gene>
<evidence type="ECO:0000256" key="1">
    <source>
        <dbReference type="SAM" id="Phobius"/>
    </source>
</evidence>
<keyword evidence="1" id="KW-0812">Transmembrane</keyword>
<dbReference type="AlphaFoldDB" id="A0A0C9ZIB3"/>
<proteinExistence type="predicted"/>
<keyword evidence="1" id="KW-1133">Transmembrane helix</keyword>
<dbReference type="InParanoid" id="A0A0C9ZIB3"/>
<evidence type="ECO:0000313" key="3">
    <source>
        <dbReference type="Proteomes" id="UP000054485"/>
    </source>
</evidence>
<accession>A0A0C9ZIB3</accession>